<dbReference type="EMBL" id="RQIS01000040">
    <property type="protein sequence ID" value="RQG99265.1"/>
    <property type="molecule type" value="Genomic_DNA"/>
</dbReference>
<protein>
    <recommendedName>
        <fullName evidence="1">TniQ domain-containing protein</fullName>
    </recommendedName>
</protein>
<dbReference type="OrthoDB" id="9036115at2"/>
<keyword evidence="3" id="KW-1185">Reference proteome</keyword>
<evidence type="ECO:0000259" key="1">
    <source>
        <dbReference type="Pfam" id="PF06527"/>
    </source>
</evidence>
<sequence>MQPTTSPLLVRPAPDPLEGLPAYLLRVALANGFAGTCGIFRRSARRACDLAPLGSMLSVVQATFPSSLLSESQSPSSSAARTWNLRRARFCPLCLAGGSVWKREWDLTLVACCPEHRIVLSERCHVCTKSLTWFRLGLTRCDCGADLKAAPSGATAGDEHVIAQWMKNLLDGKELGAPFARLTLDEFSTLCIVLGSYSANRGMKKPLRSAAITNVGEAVMIARHAAMALDDWPNGLYRLLETIPGAGPDNTEISKQFGALYGALFKLLSPEPFNFVREAFRSYLAQTWRRPITARHRRLVEEMQDHDWVSGRVLKECGVAPALVRRIAQANPLVSDEAHHRQRIHLAFSKSAILANACRYSGGLTLAQAAVRLGLPRKRVRHMAEDGFLDVLPRESTNQPWIISVQSVVGWEAISDRVTHPPIANAQTARSQLRKLLWSRRAWRLFLNHVRTRRLIMWHLDGDTACFGDFMIDPDALSKLLAPESDEHEEWCSVSDAARKLGVKDEVCYHLVRTRLLASEVSVLRDRECRLVHRSAIENFRSTYISLVSAAKECCTTPRALLATIRARGIEPKCGPGVDGCRQYFLLLSDWNREALFHVAAGHNVSPPARRST</sequence>
<accession>A0A3N6PKI2</accession>
<dbReference type="AlphaFoldDB" id="A0A3N6PKI2"/>
<dbReference type="Proteomes" id="UP000272778">
    <property type="component" value="Unassembled WGS sequence"/>
</dbReference>
<name>A0A3N6PKI2_9BURK</name>
<feature type="domain" description="TniQ" evidence="1">
    <location>
        <begin position="10"/>
        <end position="120"/>
    </location>
</feature>
<dbReference type="Pfam" id="PF06527">
    <property type="entry name" value="TniQ"/>
    <property type="match status" value="1"/>
</dbReference>
<evidence type="ECO:0000313" key="3">
    <source>
        <dbReference type="Proteomes" id="UP000272778"/>
    </source>
</evidence>
<proteinExistence type="predicted"/>
<dbReference type="InterPro" id="IPR009492">
    <property type="entry name" value="TniQ"/>
</dbReference>
<organism evidence="2 3">
    <name type="scientific">Paraburkholderia dinghuensis</name>
    <dbReference type="NCBI Taxonomy" id="2305225"/>
    <lineage>
        <taxon>Bacteria</taxon>
        <taxon>Pseudomonadati</taxon>
        <taxon>Pseudomonadota</taxon>
        <taxon>Betaproteobacteria</taxon>
        <taxon>Burkholderiales</taxon>
        <taxon>Burkholderiaceae</taxon>
        <taxon>Paraburkholderia</taxon>
    </lineage>
</organism>
<reference evidence="2 3" key="1">
    <citation type="submission" date="2018-11" db="EMBL/GenBank/DDBJ databases">
        <title>Paraburkholderia sp. DHOA04, isolated from soil.</title>
        <authorList>
            <person name="Gao Z.-H."/>
            <person name="Qiu L.-H."/>
            <person name="Fu J.-C."/>
        </authorList>
    </citation>
    <scope>NUCLEOTIDE SEQUENCE [LARGE SCALE GENOMIC DNA]</scope>
    <source>
        <strain evidence="2 3">DHOA04</strain>
    </source>
</reference>
<gene>
    <name evidence="2" type="ORF">D1Y85_26610</name>
</gene>
<evidence type="ECO:0000313" key="2">
    <source>
        <dbReference type="EMBL" id="RQG99265.1"/>
    </source>
</evidence>
<comment type="caution">
    <text evidence="2">The sequence shown here is derived from an EMBL/GenBank/DDBJ whole genome shotgun (WGS) entry which is preliminary data.</text>
</comment>